<dbReference type="EMBL" id="JAMTCK010000025">
    <property type="protein sequence ID" value="MCP2170150.1"/>
    <property type="molecule type" value="Genomic_DNA"/>
</dbReference>
<keyword evidence="4" id="KW-0720">Serine protease</keyword>
<comment type="similarity">
    <text evidence="1 5">Belongs to the peptidase S8 family.</text>
</comment>
<comment type="caution">
    <text evidence="10">The sequence shown here is derived from an EMBL/GenBank/DDBJ whole genome shotgun (WGS) entry which is preliminary data.</text>
</comment>
<dbReference type="Proteomes" id="UP001206128">
    <property type="component" value="Unassembled WGS sequence"/>
</dbReference>
<keyword evidence="7" id="KW-0472">Membrane</keyword>
<comment type="caution">
    <text evidence="5">Lacks conserved residue(s) required for the propagation of feature annotation.</text>
</comment>
<dbReference type="InterPro" id="IPR050131">
    <property type="entry name" value="Peptidase_S8_subtilisin-like"/>
</dbReference>
<dbReference type="PRINTS" id="PR00723">
    <property type="entry name" value="SUBTILISIN"/>
</dbReference>
<dbReference type="GO" id="GO:0006508">
    <property type="term" value="P:proteolysis"/>
    <property type="evidence" value="ECO:0007669"/>
    <property type="project" value="UniProtKB-KW"/>
</dbReference>
<feature type="chain" id="PRO_5042055417" evidence="8">
    <location>
        <begin position="25"/>
        <end position="385"/>
    </location>
</feature>
<feature type="region of interest" description="Disordered" evidence="6">
    <location>
        <begin position="327"/>
        <end position="349"/>
    </location>
</feature>
<evidence type="ECO:0000256" key="4">
    <source>
        <dbReference type="ARBA" id="ARBA00022825"/>
    </source>
</evidence>
<dbReference type="InterPro" id="IPR036852">
    <property type="entry name" value="Peptidase_S8/S53_dom_sf"/>
</dbReference>
<protein>
    <submittedName>
        <fullName evidence="10">Subtilase family protein</fullName>
    </submittedName>
</protein>
<evidence type="ECO:0000256" key="3">
    <source>
        <dbReference type="ARBA" id="ARBA00022801"/>
    </source>
</evidence>
<dbReference type="SUPFAM" id="SSF52743">
    <property type="entry name" value="Subtilisin-like"/>
    <property type="match status" value="1"/>
</dbReference>
<evidence type="ECO:0000256" key="2">
    <source>
        <dbReference type="ARBA" id="ARBA00022670"/>
    </source>
</evidence>
<dbReference type="InterPro" id="IPR000209">
    <property type="entry name" value="Peptidase_S8/S53_dom"/>
</dbReference>
<evidence type="ECO:0000313" key="10">
    <source>
        <dbReference type="EMBL" id="MCP2170150.1"/>
    </source>
</evidence>
<keyword evidence="2" id="KW-0645">Protease</keyword>
<dbReference type="PANTHER" id="PTHR43806:SF11">
    <property type="entry name" value="CEREVISIN-RELATED"/>
    <property type="match status" value="1"/>
</dbReference>
<feature type="transmembrane region" description="Helical" evidence="7">
    <location>
        <begin position="355"/>
        <end position="375"/>
    </location>
</feature>
<evidence type="ECO:0000256" key="5">
    <source>
        <dbReference type="PROSITE-ProRule" id="PRU01240"/>
    </source>
</evidence>
<evidence type="ECO:0000256" key="8">
    <source>
        <dbReference type="SAM" id="SignalP"/>
    </source>
</evidence>
<dbReference type="RefSeq" id="WP_253780029.1">
    <property type="nucleotide sequence ID" value="NZ_JAMTCK010000025.1"/>
</dbReference>
<keyword evidence="3" id="KW-0378">Hydrolase</keyword>
<reference evidence="10" key="1">
    <citation type="submission" date="2022-06" db="EMBL/GenBank/DDBJ databases">
        <title>Genomic Encyclopedia of Archaeal and Bacterial Type Strains, Phase II (KMG-II): from individual species to whole genera.</title>
        <authorList>
            <person name="Goeker M."/>
        </authorList>
    </citation>
    <scope>NUCLEOTIDE SEQUENCE</scope>
    <source>
        <strain evidence="10">DSM 43935</strain>
    </source>
</reference>
<evidence type="ECO:0000256" key="1">
    <source>
        <dbReference type="ARBA" id="ARBA00011073"/>
    </source>
</evidence>
<organism evidence="10 11">
    <name type="scientific">Goodfellowiella coeruleoviolacea</name>
    <dbReference type="NCBI Taxonomy" id="334858"/>
    <lineage>
        <taxon>Bacteria</taxon>
        <taxon>Bacillati</taxon>
        <taxon>Actinomycetota</taxon>
        <taxon>Actinomycetes</taxon>
        <taxon>Pseudonocardiales</taxon>
        <taxon>Pseudonocardiaceae</taxon>
        <taxon>Goodfellowiella</taxon>
    </lineage>
</organism>
<keyword evidence="8" id="KW-0732">Signal</keyword>
<proteinExistence type="inferred from homology"/>
<evidence type="ECO:0000256" key="6">
    <source>
        <dbReference type="SAM" id="MobiDB-lite"/>
    </source>
</evidence>
<name>A0AAE3KJZ1_9PSEU</name>
<feature type="signal peptide" evidence="8">
    <location>
        <begin position="1"/>
        <end position="24"/>
    </location>
</feature>
<dbReference type="GO" id="GO:0004252">
    <property type="term" value="F:serine-type endopeptidase activity"/>
    <property type="evidence" value="ECO:0007669"/>
    <property type="project" value="InterPro"/>
</dbReference>
<gene>
    <name evidence="10" type="ORF">LX83_007041</name>
</gene>
<evidence type="ECO:0000313" key="11">
    <source>
        <dbReference type="Proteomes" id="UP001206128"/>
    </source>
</evidence>
<evidence type="ECO:0000256" key="7">
    <source>
        <dbReference type="SAM" id="Phobius"/>
    </source>
</evidence>
<keyword evidence="11" id="KW-1185">Reference proteome</keyword>
<dbReference type="PROSITE" id="PS51892">
    <property type="entry name" value="SUBTILASE"/>
    <property type="match status" value="1"/>
</dbReference>
<sequence>MPARSGRSQAAVAAVALGVTALSAAPPPAAGASPCAAPAGVYREGPGWAQRLTAPERIWPVTEGTGQLVAVVGTGVDAGNPQFAPGQVVSGSDSGDCDGRGTIAAGIVAARPDAATTFTGMAPGVRVLAVRYTQATDGSAASEPDPDALAAAIGRSVAAGATVVLVVVPAPRSSPALQRAVSDALARGVSVVAPAVGDKPESRSYPAGLPGVVAVAATDQTGTPVQGESGDHLSLAAPGTGLVSTSAGTRGQLGHRWGVDNPAFAAAYVAGAVALVRAYRPALDPAQVLDRLTATASRPASGGRDPRLGWGVLDVYRAVTAEVVGEASARAGASPTTVEPAAGPATPPPRDRLPGALAVTGVLLAGAAVVGVAVIRRGRRTSPGR</sequence>
<dbReference type="Pfam" id="PF00082">
    <property type="entry name" value="Peptidase_S8"/>
    <property type="match status" value="1"/>
</dbReference>
<evidence type="ECO:0000259" key="9">
    <source>
        <dbReference type="Pfam" id="PF00082"/>
    </source>
</evidence>
<keyword evidence="7" id="KW-0812">Transmembrane</keyword>
<feature type="domain" description="Peptidase S8/S53" evidence="9">
    <location>
        <begin position="64"/>
        <end position="311"/>
    </location>
</feature>
<keyword evidence="7" id="KW-1133">Transmembrane helix</keyword>
<dbReference type="PANTHER" id="PTHR43806">
    <property type="entry name" value="PEPTIDASE S8"/>
    <property type="match status" value="1"/>
</dbReference>
<accession>A0AAE3KJZ1</accession>
<dbReference type="InterPro" id="IPR015500">
    <property type="entry name" value="Peptidase_S8_subtilisin-rel"/>
</dbReference>
<dbReference type="Gene3D" id="3.40.50.200">
    <property type="entry name" value="Peptidase S8/S53 domain"/>
    <property type="match status" value="1"/>
</dbReference>
<dbReference type="AlphaFoldDB" id="A0AAE3KJZ1"/>